<dbReference type="InterPro" id="IPR000504">
    <property type="entry name" value="RRM_dom"/>
</dbReference>
<keyword evidence="1" id="KW-0677">Repeat</keyword>
<keyword evidence="5" id="KW-1185">Reference proteome</keyword>
<dbReference type="PROSITE" id="PS50102">
    <property type="entry name" value="RRM"/>
    <property type="match status" value="1"/>
</dbReference>
<feature type="region of interest" description="Disordered" evidence="3">
    <location>
        <begin position="161"/>
        <end position="192"/>
    </location>
</feature>
<dbReference type="PANTHER" id="PTHR24012">
    <property type="entry name" value="RNA BINDING PROTEIN"/>
    <property type="match status" value="1"/>
</dbReference>
<dbReference type="GO" id="GO:0016301">
    <property type="term" value="F:kinase activity"/>
    <property type="evidence" value="ECO:0007669"/>
    <property type="project" value="UniProtKB-KW"/>
</dbReference>
<dbReference type="SMART" id="SM00360">
    <property type="entry name" value="RRM"/>
    <property type="match status" value="1"/>
</dbReference>
<keyword evidence="2" id="KW-0694">RNA-binding</keyword>
<dbReference type="InterPro" id="IPR035979">
    <property type="entry name" value="RBD_domain_sf"/>
</dbReference>
<dbReference type="Pfam" id="PF00567">
    <property type="entry name" value="TUDOR"/>
    <property type="match status" value="1"/>
</dbReference>
<evidence type="ECO:0000256" key="2">
    <source>
        <dbReference type="ARBA" id="ARBA00022884"/>
    </source>
</evidence>
<dbReference type="Pfam" id="PF00076">
    <property type="entry name" value="RRM_1"/>
    <property type="match status" value="1"/>
</dbReference>
<dbReference type="InterPro" id="IPR002999">
    <property type="entry name" value="Tudor"/>
</dbReference>
<dbReference type="EMBL" id="CACRXK020003689">
    <property type="protein sequence ID" value="CAB3999867.1"/>
    <property type="molecule type" value="Genomic_DNA"/>
</dbReference>
<dbReference type="AlphaFoldDB" id="A0A6S7H9X7"/>
<protein>
    <submittedName>
        <fullName evidence="4">Serine threonine- kinase 31-like</fullName>
    </submittedName>
</protein>
<accession>A0A6S7H9X7</accession>
<dbReference type="OrthoDB" id="21643at2759"/>
<evidence type="ECO:0000313" key="4">
    <source>
        <dbReference type="EMBL" id="CAB3999867.1"/>
    </source>
</evidence>
<dbReference type="InterPro" id="IPR012677">
    <property type="entry name" value="Nucleotide-bd_a/b_plait_sf"/>
</dbReference>
<feature type="compositionally biased region" description="Basic and acidic residues" evidence="3">
    <location>
        <begin position="183"/>
        <end position="192"/>
    </location>
</feature>
<feature type="region of interest" description="Disordered" evidence="3">
    <location>
        <begin position="121"/>
        <end position="143"/>
    </location>
</feature>
<dbReference type="Proteomes" id="UP001152795">
    <property type="component" value="Unassembled WGS sequence"/>
</dbReference>
<dbReference type="GO" id="GO:0003723">
    <property type="term" value="F:RNA binding"/>
    <property type="evidence" value="ECO:0007669"/>
    <property type="project" value="UniProtKB-UniRule"/>
</dbReference>
<evidence type="ECO:0000256" key="3">
    <source>
        <dbReference type="SAM" id="MobiDB-lite"/>
    </source>
</evidence>
<dbReference type="CDD" id="cd00590">
    <property type="entry name" value="RRM_SF"/>
    <property type="match status" value="1"/>
</dbReference>
<feature type="non-terminal residue" evidence="4">
    <location>
        <position position="276"/>
    </location>
</feature>
<name>A0A6S7H9X7_PARCT</name>
<gene>
    <name evidence="4" type="ORF">PACLA_8A018687</name>
</gene>
<dbReference type="Gene3D" id="3.30.70.330">
    <property type="match status" value="1"/>
</dbReference>
<proteinExistence type="predicted"/>
<feature type="region of interest" description="Disordered" evidence="3">
    <location>
        <begin position="1"/>
        <end position="36"/>
    </location>
</feature>
<organism evidence="4 5">
    <name type="scientific">Paramuricea clavata</name>
    <name type="common">Red gorgonian</name>
    <name type="synonym">Violescent sea-whip</name>
    <dbReference type="NCBI Taxonomy" id="317549"/>
    <lineage>
        <taxon>Eukaryota</taxon>
        <taxon>Metazoa</taxon>
        <taxon>Cnidaria</taxon>
        <taxon>Anthozoa</taxon>
        <taxon>Octocorallia</taxon>
        <taxon>Malacalcyonacea</taxon>
        <taxon>Plexauridae</taxon>
        <taxon>Paramuricea</taxon>
    </lineage>
</organism>
<keyword evidence="4" id="KW-0808">Transferase</keyword>
<comment type="caution">
    <text evidence="4">The sequence shown here is derived from an EMBL/GenBank/DDBJ whole genome shotgun (WGS) entry which is preliminary data.</text>
</comment>
<dbReference type="SUPFAM" id="SSF54928">
    <property type="entry name" value="RNA-binding domain, RBD"/>
    <property type="match status" value="1"/>
</dbReference>
<sequence length="276" mass="31688">MQKSPGKPGVGGDFASMSEKQYENSHASGSGETERRTRPITFDVYVGRIPPDWTKEKLMDIFQPFGEIKSIDLRTGPEYFNGQQIAFVRFPKEEMAKYAVDSLLRNPVENAKLQVNIAQRSKYKESKDRQGNLDFSQPRNKTYSELKRTNQGDFRRGQTRQFGRRETSEYGGGYGTSTHHGQKKEWNTERQKPREDLERVVLATDVESPVKFWAQVAKATVAHHLSTASDELQFYCPTGLKVTDNSHQKNKVYGGIYPIDNLWYRCTIIKFLQQGM</sequence>
<keyword evidence="4" id="KW-0418">Kinase</keyword>
<evidence type="ECO:0000313" key="5">
    <source>
        <dbReference type="Proteomes" id="UP001152795"/>
    </source>
</evidence>
<reference evidence="4" key="1">
    <citation type="submission" date="2020-04" db="EMBL/GenBank/DDBJ databases">
        <authorList>
            <person name="Alioto T."/>
            <person name="Alioto T."/>
            <person name="Gomez Garrido J."/>
        </authorList>
    </citation>
    <scope>NUCLEOTIDE SEQUENCE</scope>
    <source>
        <strain evidence="4">A484AB</strain>
    </source>
</reference>
<evidence type="ECO:0000256" key="1">
    <source>
        <dbReference type="ARBA" id="ARBA00022737"/>
    </source>
</evidence>
<feature type="compositionally biased region" description="Basic and acidic residues" evidence="3">
    <location>
        <begin position="122"/>
        <end position="131"/>
    </location>
</feature>